<organism evidence="1 2">
    <name type="scientific">Salinirubrum litoreum</name>
    <dbReference type="NCBI Taxonomy" id="1126234"/>
    <lineage>
        <taxon>Archaea</taxon>
        <taxon>Methanobacteriati</taxon>
        <taxon>Methanobacteriota</taxon>
        <taxon>Stenosarchaea group</taxon>
        <taxon>Halobacteria</taxon>
        <taxon>Halobacteriales</taxon>
        <taxon>Haloferacaceae</taxon>
        <taxon>Salinirubrum</taxon>
    </lineage>
</organism>
<dbReference type="Pfam" id="PF20368">
    <property type="entry name" value="DUF6663"/>
    <property type="match status" value="1"/>
</dbReference>
<accession>A0ABD5RCK8</accession>
<dbReference type="InterPro" id="IPR046604">
    <property type="entry name" value="DUF6663"/>
</dbReference>
<keyword evidence="2" id="KW-1185">Reference proteome</keyword>
<dbReference type="RefSeq" id="WP_227230018.1">
    <property type="nucleotide sequence ID" value="NZ_JAJCVJ010000002.1"/>
</dbReference>
<comment type="caution">
    <text evidence="1">The sequence shown here is derived from an EMBL/GenBank/DDBJ whole genome shotgun (WGS) entry which is preliminary data.</text>
</comment>
<sequence length="201" mass="22771">MELETSGRFRVLASPRDRTELLLLDHEEFDPVYVATEGYDGVLGDAVADLRPGYLIDATLRWSEDGDPRFADLSVERRDELTFADDVTGIFEAAKETWYTAEADGEGMNSRVTRDTDGEPNGVLYVFAEQPGARDLFEEFRSGVLPLEPLLQRVEEGRDDDEGRAIFVLRPADEPFLVVYIVFTQDGLLDRTIRDTYDLHD</sequence>
<dbReference type="EMBL" id="JBHSKX010000002">
    <property type="protein sequence ID" value="MFC5367771.1"/>
    <property type="molecule type" value="Genomic_DNA"/>
</dbReference>
<name>A0ABD5RCK8_9EURY</name>
<protein>
    <submittedName>
        <fullName evidence="1">DUF6663 family protein</fullName>
    </submittedName>
</protein>
<dbReference type="Proteomes" id="UP001596201">
    <property type="component" value="Unassembled WGS sequence"/>
</dbReference>
<dbReference type="AlphaFoldDB" id="A0ABD5RCK8"/>
<evidence type="ECO:0000313" key="2">
    <source>
        <dbReference type="Proteomes" id="UP001596201"/>
    </source>
</evidence>
<gene>
    <name evidence="1" type="ORF">ACFPJ5_12590</name>
</gene>
<reference evidence="1 2" key="1">
    <citation type="journal article" date="2019" name="Int. J. Syst. Evol. Microbiol.">
        <title>The Global Catalogue of Microorganisms (GCM) 10K type strain sequencing project: providing services to taxonomists for standard genome sequencing and annotation.</title>
        <authorList>
            <consortium name="The Broad Institute Genomics Platform"/>
            <consortium name="The Broad Institute Genome Sequencing Center for Infectious Disease"/>
            <person name="Wu L."/>
            <person name="Ma J."/>
        </authorList>
    </citation>
    <scope>NUCLEOTIDE SEQUENCE [LARGE SCALE GENOMIC DNA]</scope>
    <source>
        <strain evidence="1 2">CGMCC 1.12237</strain>
    </source>
</reference>
<proteinExistence type="predicted"/>
<evidence type="ECO:0000313" key="1">
    <source>
        <dbReference type="EMBL" id="MFC5367771.1"/>
    </source>
</evidence>